<dbReference type="Gene3D" id="3.30.200.20">
    <property type="entry name" value="Phosphorylase Kinase, domain 1"/>
    <property type="match status" value="1"/>
</dbReference>
<dbReference type="CDD" id="cd05157">
    <property type="entry name" value="ETNK_euk"/>
    <property type="match status" value="1"/>
</dbReference>
<dbReference type="Proteomes" id="UP000799439">
    <property type="component" value="Unassembled WGS sequence"/>
</dbReference>
<dbReference type="Pfam" id="PF01633">
    <property type="entry name" value="Choline_kinase"/>
    <property type="match status" value="1"/>
</dbReference>
<keyword evidence="4" id="KW-0418">Kinase</keyword>
<comment type="similarity">
    <text evidence="2">Belongs to the choline/ethanolamine kinase family.</text>
</comment>
<dbReference type="GO" id="GO:0005737">
    <property type="term" value="C:cytoplasm"/>
    <property type="evidence" value="ECO:0007669"/>
    <property type="project" value="TreeGrafter"/>
</dbReference>
<gene>
    <name evidence="4" type="ORF">K461DRAFT_169649</name>
</gene>
<comment type="pathway">
    <text evidence="1">Phospholipid metabolism; phosphatidylethanolamine biosynthesis; phosphatidylethanolamine from ethanolamine: step 1/3.</text>
</comment>
<evidence type="ECO:0000313" key="5">
    <source>
        <dbReference type="Proteomes" id="UP000799439"/>
    </source>
</evidence>
<dbReference type="SUPFAM" id="SSF56112">
    <property type="entry name" value="Protein kinase-like (PK-like)"/>
    <property type="match status" value="1"/>
</dbReference>
<dbReference type="OrthoDB" id="10267235at2759"/>
<sequence length="415" mass="46886">MSPYLRSDSPLAVRYIDLCYDPHNSESSALRLIHTLFPEWQRSEGAIELIRFTDGITNTLLKAQKRRPGYSQEQVDHEAVLLRAYGQGTDVLIDRESESGEIRAHSLLASQGLAPPLFARFANGLLYKFVPGNVCSPQDIPRPQIYRAVAEKLGQWHATLSIAVLSDLADLKDADADLSGHVTSNCTKSDMPIPNMWSITHSWIKALPAESDKQREQVRTIQSEFDFLKAKLARLPGPFGKDFVFAHCDLLLGNVIIEPSVVNGHSSNSKVHFIDYEYSTPAPAAFDIANHFAEWAGMNCDYNAIPTTSTRRDFVESYVKSYFKHSDRPSESLSPEVAVDQLCSLVDLYRGVPGFYWGVWALIQAQISHIDFDYASYAEERFGEYYAWKAELDGSRVAQRKDLPLRERRWTQDDD</sequence>
<evidence type="ECO:0000313" key="4">
    <source>
        <dbReference type="EMBL" id="KAF2151227.1"/>
    </source>
</evidence>
<dbReference type="EMBL" id="ML996088">
    <property type="protein sequence ID" value="KAF2151227.1"/>
    <property type="molecule type" value="Genomic_DNA"/>
</dbReference>
<accession>A0A9P4MFL8</accession>
<dbReference type="AlphaFoldDB" id="A0A9P4MFL8"/>
<evidence type="ECO:0000256" key="2">
    <source>
        <dbReference type="ARBA" id="ARBA00038211"/>
    </source>
</evidence>
<dbReference type="PANTHER" id="PTHR22603:SF66">
    <property type="entry name" value="ETHANOLAMINE KINASE"/>
    <property type="match status" value="1"/>
</dbReference>
<comment type="caution">
    <text evidence="4">The sequence shown here is derived from an EMBL/GenBank/DDBJ whole genome shotgun (WGS) entry which is preliminary data.</text>
</comment>
<dbReference type="InterPro" id="IPR011009">
    <property type="entry name" value="Kinase-like_dom_sf"/>
</dbReference>
<name>A0A9P4MFL8_9PEZI</name>
<protein>
    <recommendedName>
        <fullName evidence="3">ethanolamine kinase</fullName>
        <ecNumber evidence="3">2.7.1.82</ecNumber>
    </recommendedName>
</protein>
<dbReference type="GO" id="GO:0006646">
    <property type="term" value="P:phosphatidylethanolamine biosynthetic process"/>
    <property type="evidence" value="ECO:0007669"/>
    <property type="project" value="TreeGrafter"/>
</dbReference>
<keyword evidence="5" id="KW-1185">Reference proteome</keyword>
<keyword evidence="4" id="KW-0808">Transferase</keyword>
<evidence type="ECO:0000256" key="3">
    <source>
        <dbReference type="ARBA" id="ARBA00038874"/>
    </source>
</evidence>
<dbReference type="PANTHER" id="PTHR22603">
    <property type="entry name" value="CHOLINE/ETHANOALAMINE KINASE"/>
    <property type="match status" value="1"/>
</dbReference>
<evidence type="ECO:0000256" key="1">
    <source>
        <dbReference type="ARBA" id="ARBA00037883"/>
    </source>
</evidence>
<proteinExistence type="inferred from homology"/>
<organism evidence="4 5">
    <name type="scientific">Myriangium duriaei CBS 260.36</name>
    <dbReference type="NCBI Taxonomy" id="1168546"/>
    <lineage>
        <taxon>Eukaryota</taxon>
        <taxon>Fungi</taxon>
        <taxon>Dikarya</taxon>
        <taxon>Ascomycota</taxon>
        <taxon>Pezizomycotina</taxon>
        <taxon>Dothideomycetes</taxon>
        <taxon>Dothideomycetidae</taxon>
        <taxon>Myriangiales</taxon>
        <taxon>Myriangiaceae</taxon>
        <taxon>Myriangium</taxon>
    </lineage>
</organism>
<dbReference type="EC" id="2.7.1.82" evidence="3"/>
<reference evidence="4" key="1">
    <citation type="journal article" date="2020" name="Stud. Mycol.">
        <title>101 Dothideomycetes genomes: a test case for predicting lifestyles and emergence of pathogens.</title>
        <authorList>
            <person name="Haridas S."/>
            <person name="Albert R."/>
            <person name="Binder M."/>
            <person name="Bloem J."/>
            <person name="Labutti K."/>
            <person name="Salamov A."/>
            <person name="Andreopoulos B."/>
            <person name="Baker S."/>
            <person name="Barry K."/>
            <person name="Bills G."/>
            <person name="Bluhm B."/>
            <person name="Cannon C."/>
            <person name="Castanera R."/>
            <person name="Culley D."/>
            <person name="Daum C."/>
            <person name="Ezra D."/>
            <person name="Gonzalez J."/>
            <person name="Henrissat B."/>
            <person name="Kuo A."/>
            <person name="Liang C."/>
            <person name="Lipzen A."/>
            <person name="Lutzoni F."/>
            <person name="Magnuson J."/>
            <person name="Mondo S."/>
            <person name="Nolan M."/>
            <person name="Ohm R."/>
            <person name="Pangilinan J."/>
            <person name="Park H.-J."/>
            <person name="Ramirez L."/>
            <person name="Alfaro M."/>
            <person name="Sun H."/>
            <person name="Tritt A."/>
            <person name="Yoshinaga Y."/>
            <person name="Zwiers L.-H."/>
            <person name="Turgeon B."/>
            <person name="Goodwin S."/>
            <person name="Spatafora J."/>
            <person name="Crous P."/>
            <person name="Grigoriev I."/>
        </authorList>
    </citation>
    <scope>NUCLEOTIDE SEQUENCE</scope>
    <source>
        <strain evidence="4">CBS 260.36</strain>
    </source>
</reference>
<dbReference type="Gene3D" id="3.90.1200.10">
    <property type="match status" value="1"/>
</dbReference>
<dbReference type="GO" id="GO:0004305">
    <property type="term" value="F:ethanolamine kinase activity"/>
    <property type="evidence" value="ECO:0007669"/>
    <property type="project" value="UniProtKB-EC"/>
</dbReference>